<feature type="domain" description="C2H2-type" evidence="7">
    <location>
        <begin position="613"/>
        <end position="640"/>
    </location>
</feature>
<keyword evidence="1" id="KW-0479">Metal-binding</keyword>
<dbReference type="Gene3D" id="3.30.160.60">
    <property type="entry name" value="Classic Zinc Finger"/>
    <property type="match status" value="4"/>
</dbReference>
<dbReference type="GO" id="GO:0008270">
    <property type="term" value="F:zinc ion binding"/>
    <property type="evidence" value="ECO:0007669"/>
    <property type="project" value="UniProtKB-KW"/>
</dbReference>
<dbReference type="SMART" id="SM00355">
    <property type="entry name" value="ZnF_C2H2"/>
    <property type="match status" value="4"/>
</dbReference>
<feature type="region of interest" description="Disordered" evidence="5">
    <location>
        <begin position="131"/>
        <end position="156"/>
    </location>
</feature>
<dbReference type="KEGG" id="bfo:118403018"/>
<feature type="domain" description="C2H2-type" evidence="7">
    <location>
        <begin position="529"/>
        <end position="556"/>
    </location>
</feature>
<evidence type="ECO:0000256" key="2">
    <source>
        <dbReference type="ARBA" id="ARBA00022771"/>
    </source>
</evidence>
<dbReference type="Gene3D" id="3.30.710.10">
    <property type="entry name" value="Potassium Channel Kv1.1, Chain A"/>
    <property type="match status" value="1"/>
</dbReference>
<dbReference type="InParanoid" id="C3Y812"/>
<name>C3Y812_BRAFL</name>
<dbReference type="GO" id="GO:0000981">
    <property type="term" value="F:DNA-binding transcription factor activity, RNA polymerase II-specific"/>
    <property type="evidence" value="ECO:0000318"/>
    <property type="project" value="GO_Central"/>
</dbReference>
<keyword evidence="2 4" id="KW-0863">Zinc-finger</keyword>
<evidence type="ECO:0000313" key="8">
    <source>
        <dbReference type="EMBL" id="EEN63667.1"/>
    </source>
</evidence>
<evidence type="ECO:0000256" key="5">
    <source>
        <dbReference type="SAM" id="MobiDB-lite"/>
    </source>
</evidence>
<dbReference type="InterPro" id="IPR011333">
    <property type="entry name" value="SKP1/BTB/POZ_sf"/>
</dbReference>
<dbReference type="InterPro" id="IPR013087">
    <property type="entry name" value="Znf_C2H2_type"/>
</dbReference>
<dbReference type="PROSITE" id="PS50097">
    <property type="entry name" value="BTB"/>
    <property type="match status" value="1"/>
</dbReference>
<dbReference type="RefSeq" id="XP_035657347.1">
    <property type="nucleotide sequence ID" value="XM_035801454.1"/>
</dbReference>
<dbReference type="EMBL" id="GG666490">
    <property type="protein sequence ID" value="EEN63667.1"/>
    <property type="molecule type" value="Genomic_DNA"/>
</dbReference>
<feature type="region of interest" description="Disordered" evidence="5">
    <location>
        <begin position="421"/>
        <end position="506"/>
    </location>
</feature>
<dbReference type="InterPro" id="IPR050457">
    <property type="entry name" value="ZnFinger_BTB_dom_contain"/>
</dbReference>
<evidence type="ECO:0000256" key="3">
    <source>
        <dbReference type="ARBA" id="ARBA00022833"/>
    </source>
</evidence>
<dbReference type="OMA" id="HSSEQCK"/>
<dbReference type="eggNOG" id="KOG3863">
    <property type="taxonomic scope" value="Eukaryota"/>
</dbReference>
<evidence type="ECO:0000256" key="4">
    <source>
        <dbReference type="PROSITE-ProRule" id="PRU00042"/>
    </source>
</evidence>
<feature type="domain" description="C2H2-type" evidence="7">
    <location>
        <begin position="585"/>
        <end position="612"/>
    </location>
</feature>
<feature type="compositionally biased region" description="Polar residues" evidence="5">
    <location>
        <begin position="173"/>
        <end position="185"/>
    </location>
</feature>
<reference evidence="8" key="1">
    <citation type="journal article" date="2008" name="Nature">
        <title>The amphioxus genome and the evolution of the chordate karyotype.</title>
        <authorList>
            <consortium name="US DOE Joint Genome Institute (JGI-PGF)"/>
            <person name="Putnam N.H."/>
            <person name="Butts T."/>
            <person name="Ferrier D.E.K."/>
            <person name="Furlong R.F."/>
            <person name="Hellsten U."/>
            <person name="Kawashima T."/>
            <person name="Robinson-Rechavi M."/>
            <person name="Shoguchi E."/>
            <person name="Terry A."/>
            <person name="Yu J.-K."/>
            <person name="Benito-Gutierrez E.L."/>
            <person name="Dubchak I."/>
            <person name="Garcia-Fernandez J."/>
            <person name="Gibson-Brown J.J."/>
            <person name="Grigoriev I.V."/>
            <person name="Horton A.C."/>
            <person name="de Jong P.J."/>
            <person name="Jurka J."/>
            <person name="Kapitonov V.V."/>
            <person name="Kohara Y."/>
            <person name="Kuroki Y."/>
            <person name="Lindquist E."/>
            <person name="Lucas S."/>
            <person name="Osoegawa K."/>
            <person name="Pennacchio L.A."/>
            <person name="Salamov A.A."/>
            <person name="Satou Y."/>
            <person name="Sauka-Spengler T."/>
            <person name="Schmutz J."/>
            <person name="Shin-I T."/>
            <person name="Toyoda A."/>
            <person name="Bronner-Fraser M."/>
            <person name="Fujiyama A."/>
            <person name="Holland L.Z."/>
            <person name="Holland P.W.H."/>
            <person name="Satoh N."/>
            <person name="Rokhsar D.S."/>
        </authorList>
    </citation>
    <scope>NUCLEOTIDE SEQUENCE [LARGE SCALE GENOMIC DNA]</scope>
    <source>
        <strain evidence="8">S238N-H82</strain>
        <tissue evidence="8">Testes</tissue>
    </source>
</reference>
<feature type="region of interest" description="Disordered" evidence="5">
    <location>
        <begin position="173"/>
        <end position="197"/>
    </location>
</feature>
<reference evidence="9" key="2">
    <citation type="journal article" date="2020" name="Nat. Ecol. Evol.">
        <title>Deeply conserved synteny resolves early events in vertebrate evolution.</title>
        <authorList>
            <person name="Simakov O."/>
            <person name="Marletaz F."/>
            <person name="Yue J.X."/>
            <person name="O'Connell B."/>
            <person name="Jenkins J."/>
            <person name="Brandt A."/>
            <person name="Calef R."/>
            <person name="Tung C.H."/>
            <person name="Huang T.K."/>
            <person name="Schmutz J."/>
            <person name="Satoh N."/>
            <person name="Yu J.K."/>
            <person name="Putnam N.H."/>
            <person name="Green R.E."/>
            <person name="Rokhsar D.S."/>
        </authorList>
    </citation>
    <scope>NUCLEOTIDE SEQUENCE [LARGE SCALE GENOMIC DNA]</scope>
    <source>
        <strain evidence="9">S238N-H82</strain>
    </source>
</reference>
<dbReference type="PANTHER" id="PTHR46105">
    <property type="entry name" value="AGAP004733-PA"/>
    <property type="match status" value="1"/>
</dbReference>
<dbReference type="SMART" id="SM00225">
    <property type="entry name" value="BTB"/>
    <property type="match status" value="1"/>
</dbReference>
<dbReference type="PROSITE" id="PS00028">
    <property type="entry name" value="ZINC_FINGER_C2H2_1"/>
    <property type="match status" value="4"/>
</dbReference>
<dbReference type="SUPFAM" id="SSF54695">
    <property type="entry name" value="POZ domain"/>
    <property type="match status" value="1"/>
</dbReference>
<protein>
    <submittedName>
        <fullName evidence="10">Zinc finger protein 483-like</fullName>
    </submittedName>
</protein>
<dbReference type="GO" id="GO:0006357">
    <property type="term" value="P:regulation of transcription by RNA polymerase II"/>
    <property type="evidence" value="ECO:0000318"/>
    <property type="project" value="GO_Central"/>
</dbReference>
<proteinExistence type="predicted"/>
<gene>
    <name evidence="10" type="primary">LOC118403018</name>
    <name evidence="8" type="ORF">BRAFLDRAFT_84654</name>
</gene>
<dbReference type="AlphaFoldDB" id="C3Y812"/>
<keyword evidence="9" id="KW-1185">Reference proteome</keyword>
<dbReference type="GeneID" id="118403018"/>
<evidence type="ECO:0000259" key="7">
    <source>
        <dbReference type="PROSITE" id="PS50157"/>
    </source>
</evidence>
<feature type="domain" description="BTB" evidence="6">
    <location>
        <begin position="35"/>
        <end position="100"/>
    </location>
</feature>
<dbReference type="Pfam" id="PF00096">
    <property type="entry name" value="zf-C2H2"/>
    <property type="match status" value="2"/>
</dbReference>
<dbReference type="SUPFAM" id="SSF57667">
    <property type="entry name" value="beta-beta-alpha zinc fingers"/>
    <property type="match status" value="2"/>
</dbReference>
<keyword evidence="3" id="KW-0862">Zinc</keyword>
<dbReference type="Pfam" id="PF00651">
    <property type="entry name" value="BTB"/>
    <property type="match status" value="1"/>
</dbReference>
<organism>
    <name type="scientific">Branchiostoma floridae</name>
    <name type="common">Florida lancelet</name>
    <name type="synonym">Amphioxus</name>
    <dbReference type="NCBI Taxonomy" id="7739"/>
    <lineage>
        <taxon>Eukaryota</taxon>
        <taxon>Metazoa</taxon>
        <taxon>Chordata</taxon>
        <taxon>Cephalochordata</taxon>
        <taxon>Leptocardii</taxon>
        <taxon>Amphioxiformes</taxon>
        <taxon>Branchiostomatidae</taxon>
        <taxon>Branchiostoma</taxon>
    </lineage>
</organism>
<sequence length="691" mass="76167">MALPPGYADSVQEYPNHAAQLLQHLQDLRKDSRLHDVILKLSDGEWRAHKCVLSAYSGFFRALFIGSGSRDKEVKLKTVTCKGIGPLLEYMYTGKLELVEENVMEVFCTAGYLQVFNVLSDISKFLSNTTLSSQHGRHSNSNSLGYNSRTDSMDQEGMYNESMGATVGLQQDLRSQSPDSGTQSGEEFRTEEETMSSLSGNSYEVLAAQMSEMTADAFAQVLSLDLTYNGQNSMMVDSSVIMDCNGLPSVVVLDQGKVEQVQVDHSSGAMQVVDILEGEARMEGTQNRDTHRQFVGMSTQDSSVLSLEQTSDASVLECSAQSKDFMLQEPAEEKVNSSEQVFNSTTADGSATCGTTPMLDVGTAGGLDYHSSEQCKGTKNEDLEEQDGTISGISVTFDHSKASDPLSETQEVLVEHQGKFHNVTGEQSQSAEVDSRDSSTIMLVGDGPSEPKTLGADDNNETSIGLKTDLPKNVRPKRKAARKNSCTTKKKDRKSKNDSTVTGRDEVTVLHQNNNVPRKRRRKLKNDPYLCNICGEELQTSGKLRTHLANHEGGKKHECPICSTKFGYSNHLADHMRIHTGERPYKCNQCDANFKQKSTLIRHTRRHTGLMPYRCSVCNLGFHDTTHLKHHQKKHSKATNSSSRSLKFKEKEEEFTVTVIAEGDTIGPICLSTEPSSLWPEPSCISTDTSS</sequence>
<dbReference type="InterPro" id="IPR036236">
    <property type="entry name" value="Znf_C2H2_sf"/>
</dbReference>
<accession>C3Y812</accession>
<dbReference type="eggNOG" id="KOG1721">
    <property type="taxonomic scope" value="Eukaryota"/>
</dbReference>
<dbReference type="PANTHER" id="PTHR46105:SF28">
    <property type="entry name" value="ZINC FINGER PROTEIN 37-LIKE"/>
    <property type="match status" value="1"/>
</dbReference>
<dbReference type="InterPro" id="IPR000210">
    <property type="entry name" value="BTB/POZ_dom"/>
</dbReference>
<feature type="compositionally biased region" description="Basic residues" evidence="5">
    <location>
        <begin position="474"/>
        <end position="494"/>
    </location>
</feature>
<evidence type="ECO:0000259" key="6">
    <source>
        <dbReference type="PROSITE" id="PS50097"/>
    </source>
</evidence>
<dbReference type="FunFam" id="3.30.160.60:FF:002343">
    <property type="entry name" value="Zinc finger protein 33A"/>
    <property type="match status" value="1"/>
</dbReference>
<dbReference type="Proteomes" id="UP000001554">
    <property type="component" value="Chromosome 16"/>
</dbReference>
<evidence type="ECO:0000313" key="10">
    <source>
        <dbReference type="RefSeq" id="XP_035657347.1"/>
    </source>
</evidence>
<dbReference type="GO" id="GO:0000978">
    <property type="term" value="F:RNA polymerase II cis-regulatory region sequence-specific DNA binding"/>
    <property type="evidence" value="ECO:0000318"/>
    <property type="project" value="GO_Central"/>
</dbReference>
<feature type="domain" description="C2H2-type" evidence="7">
    <location>
        <begin position="557"/>
        <end position="584"/>
    </location>
</feature>
<feature type="compositionally biased region" description="Polar residues" evidence="5">
    <location>
        <begin position="131"/>
        <end position="150"/>
    </location>
</feature>
<dbReference type="PROSITE" id="PS50157">
    <property type="entry name" value="ZINC_FINGER_C2H2_2"/>
    <property type="match status" value="4"/>
</dbReference>
<evidence type="ECO:0000313" key="9">
    <source>
        <dbReference type="Proteomes" id="UP000001554"/>
    </source>
</evidence>
<reference evidence="10" key="3">
    <citation type="submission" date="2025-04" db="UniProtKB">
        <authorList>
            <consortium name="RefSeq"/>
        </authorList>
    </citation>
    <scope>IDENTIFICATION</scope>
    <source>
        <strain evidence="10">S238N-H82</strain>
        <tissue evidence="10">Testes</tissue>
    </source>
</reference>
<evidence type="ECO:0000256" key="1">
    <source>
        <dbReference type="ARBA" id="ARBA00022723"/>
    </source>
</evidence>
<dbReference type="OrthoDB" id="10055008at2759"/>